<accession>A0ABT8L6R3</accession>
<dbReference type="InterPro" id="IPR036942">
    <property type="entry name" value="Beta-barrel_TonB_sf"/>
</dbReference>
<dbReference type="PROSITE" id="PS52016">
    <property type="entry name" value="TONB_DEPENDENT_REC_3"/>
    <property type="match status" value="1"/>
</dbReference>
<evidence type="ECO:0000259" key="12">
    <source>
        <dbReference type="Pfam" id="PF07715"/>
    </source>
</evidence>
<keyword evidence="13" id="KW-0675">Receptor</keyword>
<evidence type="ECO:0000256" key="6">
    <source>
        <dbReference type="ARBA" id="ARBA00023136"/>
    </source>
</evidence>
<dbReference type="SUPFAM" id="SSF56935">
    <property type="entry name" value="Porins"/>
    <property type="match status" value="1"/>
</dbReference>
<keyword evidence="3 8" id="KW-1134">Transmembrane beta strand</keyword>
<evidence type="ECO:0000256" key="7">
    <source>
        <dbReference type="ARBA" id="ARBA00023237"/>
    </source>
</evidence>
<keyword evidence="14" id="KW-1185">Reference proteome</keyword>
<evidence type="ECO:0000256" key="3">
    <source>
        <dbReference type="ARBA" id="ARBA00022452"/>
    </source>
</evidence>
<keyword evidence="6 8" id="KW-0472">Membrane</keyword>
<sequence>MKKFYLLVLCILAATGLYAQNRVVSGLVKSETNEGLPGVNVLAKGSTNGTITDVNGNFSINLAPDQNVLIFSYVGYLSEELDVTNQSQVTIQLVQDLETLQEVVVVGYGTQKKINLTGSVEAIEGQEIARQPVFQTSQALAGLAPGLVATQTSGQPGSDGASLRIRGITTLGSASKRDPLILVDGIPDNLDGVDANDIESISILKDAAAAAIYGSRGANGVIIITTKRGKTGDLRLTYNNYFGTQRITQNLEFLDGLGYIQNLNKANPGTYDDAFISNYTATRGSDASPDTDWVDEVFTEDGFQQYHRLAISGGSEKAQVSASISYMDQDGNIPNFNFKRYNGRINTDLKINNKFDISFDLNFRRSLQTDPTAGLNEITRQAYRIPPLFTAINENGSWGPGWNGQNPVAGALAGGLRERQFNYFRGVLKANLRPVEGLVLSLTYSPQYNDNETRAFRAQYDWEDLSQSGTFPNENSFSQSNGRSFQDNFNAIATYSKSFSDHTLGATVGYEFLKLNSNSFSASRRNFVLQEFQQLSRGDADTQLNSGGATLNGLESVFGRINYSFKNKYLAEANLRRDASSRFAPENRTSVFPSFSVGWRIAEEPFLSSSSFIADLKLRASWGELGNQNITDANNNPINFAYVSLFGLGTSNPIIGGAPITGGAQTILANRAIQWESTTTANIGVDAAFLDNRLALTAEYYVRTTNDILIQANTVPPSVGLSAPVQNVGSVENKGWDLALDWQDDINEFSYGVKFNISNFKNTVTDLGELDELPPGGQITRVGESIGSIFGYQALGFFQSQDEIDNAPVQQFGGVQPGDIRYADQLTVDTNGDGVPDEADGIINGDDRVIIGNSLPRLNYGLDLFAQYKGFDLSVSLFGVGKRDIILQGDVAYAFFNAGKIQAWQADSWTPENTDASYPRLTPRSAHNNWRTSSQWLFDASYLRLRNVTLGYTLPNVLLDKLSIKDLRVFISGQNLITFDNLPDGIDPTVPNFTSGGFYPVTSVYTAGLSVSF</sequence>
<keyword evidence="5 9" id="KW-0798">TonB box</keyword>
<protein>
    <submittedName>
        <fullName evidence="13">TonB-dependent receptor</fullName>
    </submittedName>
</protein>
<organism evidence="13 14">
    <name type="scientific">Agaribacillus aureus</name>
    <dbReference type="NCBI Taxonomy" id="3051825"/>
    <lineage>
        <taxon>Bacteria</taxon>
        <taxon>Pseudomonadati</taxon>
        <taxon>Bacteroidota</taxon>
        <taxon>Cytophagia</taxon>
        <taxon>Cytophagales</taxon>
        <taxon>Splendidivirgaceae</taxon>
        <taxon>Agaribacillus</taxon>
    </lineage>
</organism>
<evidence type="ECO:0000259" key="11">
    <source>
        <dbReference type="Pfam" id="PF00593"/>
    </source>
</evidence>
<dbReference type="SUPFAM" id="SSF49464">
    <property type="entry name" value="Carboxypeptidase regulatory domain-like"/>
    <property type="match status" value="1"/>
</dbReference>
<feature type="domain" description="TonB-dependent receptor-like beta-barrel" evidence="11">
    <location>
        <begin position="403"/>
        <end position="976"/>
    </location>
</feature>
<reference evidence="13" key="1">
    <citation type="submission" date="2023-06" db="EMBL/GenBank/DDBJ databases">
        <title>Genomic of Agaribacillus aureum.</title>
        <authorList>
            <person name="Wang G."/>
        </authorList>
    </citation>
    <scope>NUCLEOTIDE SEQUENCE</scope>
    <source>
        <strain evidence="13">BMA12</strain>
    </source>
</reference>
<keyword evidence="10" id="KW-0732">Signal</keyword>
<dbReference type="EMBL" id="JAUJEB010000003">
    <property type="protein sequence ID" value="MDN5213444.1"/>
    <property type="molecule type" value="Genomic_DNA"/>
</dbReference>
<dbReference type="Proteomes" id="UP001172083">
    <property type="component" value="Unassembled WGS sequence"/>
</dbReference>
<keyword evidence="7 8" id="KW-0998">Cell outer membrane</keyword>
<dbReference type="InterPro" id="IPR023997">
    <property type="entry name" value="TonB-dep_OMP_SusC/RagA_CS"/>
</dbReference>
<dbReference type="Pfam" id="PF13715">
    <property type="entry name" value="CarbopepD_reg_2"/>
    <property type="match status" value="1"/>
</dbReference>
<gene>
    <name evidence="13" type="ORF">QQ020_15345</name>
</gene>
<dbReference type="InterPro" id="IPR023996">
    <property type="entry name" value="TonB-dep_OMP_SusC/RagA"/>
</dbReference>
<dbReference type="RefSeq" id="WP_346758783.1">
    <property type="nucleotide sequence ID" value="NZ_JAUJEB010000003.1"/>
</dbReference>
<dbReference type="InterPro" id="IPR037066">
    <property type="entry name" value="Plug_dom_sf"/>
</dbReference>
<comment type="subcellular location">
    <subcellularLocation>
        <location evidence="1 8">Cell outer membrane</location>
        <topology evidence="1 8">Multi-pass membrane protein</topology>
    </subcellularLocation>
</comment>
<feature type="domain" description="TonB-dependent receptor plug" evidence="12">
    <location>
        <begin position="113"/>
        <end position="221"/>
    </location>
</feature>
<proteinExistence type="inferred from homology"/>
<dbReference type="InterPro" id="IPR008969">
    <property type="entry name" value="CarboxyPept-like_regulatory"/>
</dbReference>
<feature type="chain" id="PRO_5047178054" evidence="10">
    <location>
        <begin position="20"/>
        <end position="1013"/>
    </location>
</feature>
<evidence type="ECO:0000256" key="4">
    <source>
        <dbReference type="ARBA" id="ARBA00022692"/>
    </source>
</evidence>
<dbReference type="Pfam" id="PF07715">
    <property type="entry name" value="Plug"/>
    <property type="match status" value="1"/>
</dbReference>
<dbReference type="NCBIfam" id="TIGR04057">
    <property type="entry name" value="SusC_RagA_signa"/>
    <property type="match status" value="1"/>
</dbReference>
<name>A0ABT8L6R3_9BACT</name>
<evidence type="ECO:0000313" key="13">
    <source>
        <dbReference type="EMBL" id="MDN5213444.1"/>
    </source>
</evidence>
<dbReference type="NCBIfam" id="TIGR04056">
    <property type="entry name" value="OMP_RagA_SusC"/>
    <property type="match status" value="1"/>
</dbReference>
<evidence type="ECO:0000256" key="1">
    <source>
        <dbReference type="ARBA" id="ARBA00004571"/>
    </source>
</evidence>
<evidence type="ECO:0000256" key="9">
    <source>
        <dbReference type="RuleBase" id="RU003357"/>
    </source>
</evidence>
<evidence type="ECO:0000256" key="8">
    <source>
        <dbReference type="PROSITE-ProRule" id="PRU01360"/>
    </source>
</evidence>
<evidence type="ECO:0000256" key="5">
    <source>
        <dbReference type="ARBA" id="ARBA00023077"/>
    </source>
</evidence>
<comment type="caution">
    <text evidence="13">The sequence shown here is derived from an EMBL/GenBank/DDBJ whole genome shotgun (WGS) entry which is preliminary data.</text>
</comment>
<comment type="similarity">
    <text evidence="8 9">Belongs to the TonB-dependent receptor family.</text>
</comment>
<dbReference type="Gene3D" id="2.170.130.10">
    <property type="entry name" value="TonB-dependent receptor, plug domain"/>
    <property type="match status" value="1"/>
</dbReference>
<evidence type="ECO:0000256" key="2">
    <source>
        <dbReference type="ARBA" id="ARBA00022448"/>
    </source>
</evidence>
<dbReference type="InterPro" id="IPR039426">
    <property type="entry name" value="TonB-dep_rcpt-like"/>
</dbReference>
<dbReference type="Pfam" id="PF00593">
    <property type="entry name" value="TonB_dep_Rec_b-barrel"/>
    <property type="match status" value="1"/>
</dbReference>
<evidence type="ECO:0000313" key="14">
    <source>
        <dbReference type="Proteomes" id="UP001172083"/>
    </source>
</evidence>
<feature type="signal peptide" evidence="10">
    <location>
        <begin position="1"/>
        <end position="19"/>
    </location>
</feature>
<dbReference type="Gene3D" id="2.60.40.1120">
    <property type="entry name" value="Carboxypeptidase-like, regulatory domain"/>
    <property type="match status" value="1"/>
</dbReference>
<keyword evidence="4 8" id="KW-0812">Transmembrane</keyword>
<dbReference type="Gene3D" id="2.40.170.20">
    <property type="entry name" value="TonB-dependent receptor, beta-barrel domain"/>
    <property type="match status" value="1"/>
</dbReference>
<keyword evidence="2 8" id="KW-0813">Transport</keyword>
<dbReference type="InterPro" id="IPR000531">
    <property type="entry name" value="Beta-barrel_TonB"/>
</dbReference>
<evidence type="ECO:0000256" key="10">
    <source>
        <dbReference type="SAM" id="SignalP"/>
    </source>
</evidence>
<dbReference type="InterPro" id="IPR012910">
    <property type="entry name" value="Plug_dom"/>
</dbReference>